<dbReference type="Pfam" id="PF00581">
    <property type="entry name" value="Rhodanese"/>
    <property type="match status" value="1"/>
</dbReference>
<keyword evidence="3" id="KW-1185">Reference proteome</keyword>
<proteinExistence type="predicted"/>
<name>A0A4S8S1A8_9FLAO</name>
<dbReference type="RefSeq" id="WP_136564796.1">
    <property type="nucleotide sequence ID" value="NZ_SNTZ01000001.1"/>
</dbReference>
<dbReference type="InterPro" id="IPR050229">
    <property type="entry name" value="GlpE_sulfurtransferase"/>
</dbReference>
<dbReference type="PROSITE" id="PS51257">
    <property type="entry name" value="PROKAR_LIPOPROTEIN"/>
    <property type="match status" value="1"/>
</dbReference>
<dbReference type="OrthoDB" id="9808735at2"/>
<protein>
    <submittedName>
        <fullName evidence="2">Rhodanese-like domain-containing protein</fullName>
    </submittedName>
</protein>
<feature type="domain" description="Rhodanese" evidence="1">
    <location>
        <begin position="41"/>
        <end position="127"/>
    </location>
</feature>
<dbReference type="SMART" id="SM00450">
    <property type="entry name" value="RHOD"/>
    <property type="match status" value="1"/>
</dbReference>
<evidence type="ECO:0000313" key="3">
    <source>
        <dbReference type="Proteomes" id="UP000310406"/>
    </source>
</evidence>
<dbReference type="AlphaFoldDB" id="A0A4S8S1A8"/>
<dbReference type="SUPFAM" id="SSF52821">
    <property type="entry name" value="Rhodanese/Cell cycle control phosphatase"/>
    <property type="match status" value="1"/>
</dbReference>
<gene>
    <name evidence="2" type="ORF">EZV76_01325</name>
</gene>
<dbReference type="InterPro" id="IPR036873">
    <property type="entry name" value="Rhodanese-like_dom_sf"/>
</dbReference>
<organism evidence="2 3">
    <name type="scientific">Flagellimonas alvinocaridis</name>
    <dbReference type="NCBI Taxonomy" id="2530200"/>
    <lineage>
        <taxon>Bacteria</taxon>
        <taxon>Pseudomonadati</taxon>
        <taxon>Bacteroidota</taxon>
        <taxon>Flavobacteriia</taxon>
        <taxon>Flavobacteriales</taxon>
        <taxon>Flavobacteriaceae</taxon>
        <taxon>Flagellimonas</taxon>
    </lineage>
</organism>
<evidence type="ECO:0000313" key="2">
    <source>
        <dbReference type="EMBL" id="THV61004.1"/>
    </source>
</evidence>
<evidence type="ECO:0000259" key="1">
    <source>
        <dbReference type="PROSITE" id="PS50206"/>
    </source>
</evidence>
<dbReference type="InterPro" id="IPR001763">
    <property type="entry name" value="Rhodanese-like_dom"/>
</dbReference>
<dbReference type="Proteomes" id="UP000310406">
    <property type="component" value="Unassembled WGS sequence"/>
</dbReference>
<reference evidence="2 3" key="1">
    <citation type="submission" date="2019-03" db="EMBL/GenBank/DDBJ databases">
        <title>Muricauda SCR12 sp.nov, a marine bacterium isolated from Pacific Ocean:the Okinawa trough.</title>
        <authorList>
            <person name="Liu L."/>
        </authorList>
    </citation>
    <scope>NUCLEOTIDE SEQUENCE [LARGE SCALE GENOMIC DNA]</scope>
    <source>
        <strain evidence="2 3">SCR12</strain>
    </source>
</reference>
<dbReference type="PROSITE" id="PS50206">
    <property type="entry name" value="RHODANESE_3"/>
    <property type="match status" value="1"/>
</dbReference>
<accession>A0A4S8S1A8</accession>
<dbReference type="EMBL" id="SNTZ01000001">
    <property type="protein sequence ID" value="THV61004.1"/>
    <property type="molecule type" value="Genomic_DNA"/>
</dbReference>
<dbReference type="CDD" id="cd00158">
    <property type="entry name" value="RHOD"/>
    <property type="match status" value="1"/>
</dbReference>
<comment type="caution">
    <text evidence="2">The sequence shown here is derived from an EMBL/GenBank/DDBJ whole genome shotgun (WGS) entry which is preliminary data.</text>
</comment>
<dbReference type="Gene3D" id="3.40.250.10">
    <property type="entry name" value="Rhodanese-like domain"/>
    <property type="match status" value="1"/>
</dbReference>
<sequence length="127" mass="14725">MRKALKFTLFTFSFLWMMSCLPQQKELVKKIDKATMQAEVIGKDVQLVDVRTPMEYQEGHIDDAVNFDISNAETFAFQLEGLDKEKPVYVYCKKGARSNKAVEILKTKGFTQIYDYSGGYDDWKKED</sequence>
<dbReference type="PANTHER" id="PTHR43031">
    <property type="entry name" value="FAD-DEPENDENT OXIDOREDUCTASE"/>
    <property type="match status" value="1"/>
</dbReference>
<dbReference type="PANTHER" id="PTHR43031:SF1">
    <property type="entry name" value="PYRIDINE NUCLEOTIDE-DISULPHIDE OXIDOREDUCTASE"/>
    <property type="match status" value="1"/>
</dbReference>